<keyword evidence="8" id="KW-1185">Reference proteome</keyword>
<evidence type="ECO:0000256" key="4">
    <source>
        <dbReference type="ARBA" id="ARBA00023136"/>
    </source>
</evidence>
<dbReference type="AlphaFoldDB" id="F8PIY4"/>
<evidence type="ECO:0000256" key="1">
    <source>
        <dbReference type="ARBA" id="ARBA00004167"/>
    </source>
</evidence>
<dbReference type="PANTHER" id="PTHR15549:SF26">
    <property type="entry name" value="AXIAL BUDDING PATTERN PROTEIN 2-RELATED"/>
    <property type="match status" value="1"/>
</dbReference>
<proteinExistence type="predicted"/>
<accession>F8PIY4</accession>
<protein>
    <submittedName>
        <fullName evidence="7">Uncharacterized protein</fullName>
    </submittedName>
</protein>
<dbReference type="InterPro" id="IPR051694">
    <property type="entry name" value="Immunoregulatory_rcpt-like"/>
</dbReference>
<keyword evidence="4 6" id="KW-0472">Membrane</keyword>
<evidence type="ECO:0000313" key="7">
    <source>
        <dbReference type="EMBL" id="EGO04084.1"/>
    </source>
</evidence>
<dbReference type="PANTHER" id="PTHR15549">
    <property type="entry name" value="PAIRED IMMUNOGLOBULIN-LIKE TYPE 2 RECEPTOR"/>
    <property type="match status" value="1"/>
</dbReference>
<evidence type="ECO:0000256" key="6">
    <source>
        <dbReference type="SAM" id="Phobius"/>
    </source>
</evidence>
<comment type="subcellular location">
    <subcellularLocation>
        <location evidence="1">Membrane</location>
        <topology evidence="1">Single-pass membrane protein</topology>
    </subcellularLocation>
</comment>
<dbReference type="GO" id="GO:0071944">
    <property type="term" value="C:cell periphery"/>
    <property type="evidence" value="ECO:0007669"/>
    <property type="project" value="UniProtKB-ARBA"/>
</dbReference>
<reference evidence="8" key="1">
    <citation type="journal article" date="2011" name="Science">
        <title>The plant cell wall-decomposing machinery underlies the functional diversity of forest fungi.</title>
        <authorList>
            <person name="Eastwood D.C."/>
            <person name="Floudas D."/>
            <person name="Binder M."/>
            <person name="Majcherczyk A."/>
            <person name="Schneider P."/>
            <person name="Aerts A."/>
            <person name="Asiegbu F.O."/>
            <person name="Baker S.E."/>
            <person name="Barry K."/>
            <person name="Bendiksby M."/>
            <person name="Blumentritt M."/>
            <person name="Coutinho P.M."/>
            <person name="Cullen D."/>
            <person name="de Vries R.P."/>
            <person name="Gathman A."/>
            <person name="Goodell B."/>
            <person name="Henrissat B."/>
            <person name="Ihrmark K."/>
            <person name="Kauserud H."/>
            <person name="Kohler A."/>
            <person name="LaButti K."/>
            <person name="Lapidus A."/>
            <person name="Lavin J.L."/>
            <person name="Lee Y.-H."/>
            <person name="Lindquist E."/>
            <person name="Lilly W."/>
            <person name="Lucas S."/>
            <person name="Morin E."/>
            <person name="Murat C."/>
            <person name="Oguiza J.A."/>
            <person name="Park J."/>
            <person name="Pisabarro A.G."/>
            <person name="Riley R."/>
            <person name="Rosling A."/>
            <person name="Salamov A."/>
            <person name="Schmidt O."/>
            <person name="Schmutz J."/>
            <person name="Skrede I."/>
            <person name="Stenlid J."/>
            <person name="Wiebenga A."/>
            <person name="Xie X."/>
            <person name="Kuees U."/>
            <person name="Hibbett D.S."/>
            <person name="Hoffmeister D."/>
            <person name="Hoegberg N."/>
            <person name="Martin F."/>
            <person name="Grigoriev I.V."/>
            <person name="Watkinson S.C."/>
        </authorList>
    </citation>
    <scope>NUCLEOTIDE SEQUENCE [LARGE SCALE GENOMIC DNA]</scope>
    <source>
        <strain evidence="8">strain S7.3</strain>
    </source>
</reference>
<feature type="region of interest" description="Disordered" evidence="5">
    <location>
        <begin position="258"/>
        <end position="293"/>
    </location>
</feature>
<dbReference type="CDD" id="cd12087">
    <property type="entry name" value="TM_EGFR-like"/>
    <property type="match status" value="1"/>
</dbReference>
<dbReference type="InParanoid" id="F8PIY4"/>
<dbReference type="HOGENOM" id="CLU_950477_0_0_1"/>
<dbReference type="Proteomes" id="UP000008063">
    <property type="component" value="Unassembled WGS sequence"/>
</dbReference>
<sequence length="293" mass="30844">MKASEPMLLGESVGIIGPIIQASSTAWTTEIVFGPGPTGIDTSDPLLSLPLASTSTTASEYTTSSSTTTLVPESTYFPLASQPGPQTPAYPPISSPMPTDSQSTNVIKSSATTAFIPPSSSSHSSSLSTSYSSPLPSSSHGHSPLTYIIIGAVVGGVIILAGLIFVLFRCRRNSAKSEIIPVPYTYHHPSTLESDTILPCNVSGFKHVSNANSDVAPSHPVVSDDLSSILHSHDTPLSSMDDIIVIARNQAELVEKLHPRSRIRSSQRWNEQSVQAGGSTEGSDETPPAYSRT</sequence>
<dbReference type="EMBL" id="GL945475">
    <property type="protein sequence ID" value="EGO04084.1"/>
    <property type="molecule type" value="Genomic_DNA"/>
</dbReference>
<organism evidence="8">
    <name type="scientific">Serpula lacrymans var. lacrymans (strain S7.3)</name>
    <name type="common">Dry rot fungus</name>
    <dbReference type="NCBI Taxonomy" id="936435"/>
    <lineage>
        <taxon>Eukaryota</taxon>
        <taxon>Fungi</taxon>
        <taxon>Dikarya</taxon>
        <taxon>Basidiomycota</taxon>
        <taxon>Agaricomycotina</taxon>
        <taxon>Agaricomycetes</taxon>
        <taxon>Agaricomycetidae</taxon>
        <taxon>Boletales</taxon>
        <taxon>Coniophorineae</taxon>
        <taxon>Serpulaceae</taxon>
        <taxon>Serpula</taxon>
    </lineage>
</organism>
<evidence type="ECO:0000256" key="3">
    <source>
        <dbReference type="ARBA" id="ARBA00022989"/>
    </source>
</evidence>
<keyword evidence="2 6" id="KW-0812">Transmembrane</keyword>
<feature type="compositionally biased region" description="Polar residues" evidence="5">
    <location>
        <begin position="96"/>
        <end position="113"/>
    </location>
</feature>
<evidence type="ECO:0000256" key="5">
    <source>
        <dbReference type="SAM" id="MobiDB-lite"/>
    </source>
</evidence>
<evidence type="ECO:0000256" key="2">
    <source>
        <dbReference type="ARBA" id="ARBA00022692"/>
    </source>
</evidence>
<feature type="transmembrane region" description="Helical" evidence="6">
    <location>
        <begin position="145"/>
        <end position="168"/>
    </location>
</feature>
<evidence type="ECO:0000313" key="8">
    <source>
        <dbReference type="Proteomes" id="UP000008063"/>
    </source>
</evidence>
<feature type="compositionally biased region" description="Polar residues" evidence="5">
    <location>
        <begin position="266"/>
        <end position="278"/>
    </location>
</feature>
<name>F8PIY4_SERL3</name>
<feature type="region of interest" description="Disordered" evidence="5">
    <location>
        <begin position="81"/>
        <end position="139"/>
    </location>
</feature>
<feature type="compositionally biased region" description="Low complexity" evidence="5">
    <location>
        <begin position="117"/>
        <end position="139"/>
    </location>
</feature>
<feature type="compositionally biased region" description="Pro residues" evidence="5">
    <location>
        <begin position="85"/>
        <end position="95"/>
    </location>
</feature>
<dbReference type="GO" id="GO:0016020">
    <property type="term" value="C:membrane"/>
    <property type="evidence" value="ECO:0007669"/>
    <property type="project" value="UniProtKB-SubCell"/>
</dbReference>
<gene>
    <name evidence="7" type="ORF">SERLA73DRAFT_175830</name>
</gene>
<keyword evidence="3 6" id="KW-1133">Transmembrane helix</keyword>